<dbReference type="AlphaFoldDB" id="A0A158APG5"/>
<dbReference type="OrthoDB" id="7795946at2"/>
<dbReference type="InterPro" id="IPR009100">
    <property type="entry name" value="AcylCoA_DH/oxidase_NM_dom_sf"/>
</dbReference>
<dbReference type="EMBL" id="FCOI02000007">
    <property type="protein sequence ID" value="SAK59619.1"/>
    <property type="molecule type" value="Genomic_DNA"/>
</dbReference>
<evidence type="ECO:0000259" key="6">
    <source>
        <dbReference type="Pfam" id="PF02770"/>
    </source>
</evidence>
<dbReference type="GO" id="GO:0050660">
    <property type="term" value="F:flavin adenine dinucleotide binding"/>
    <property type="evidence" value="ECO:0007669"/>
    <property type="project" value="InterPro"/>
</dbReference>
<gene>
    <name evidence="8" type="ORF">AWB76_02781</name>
</gene>
<sequence length="384" mass="41967">MNFTLTEEQSLMVSAAKRMVELRIGPILRSHPADKPLPKKAMLEIFAEFAELGITAPRLPAEAGGGGLNMLDYGLILEQLPPVVALSLASHEGTILRIHLGCPDHIRERYLPDLIAGRKIACTANTEANAGSDSGAIRTKLELEGEHAYLTGRKMWITNASIADVINVSCVIGIDEKGKPVTRRALVDRSEVDIDIRETAITGLRQGHLSELVFERTRVPTSHIMGDAGDAAKTLTMAWNGNRPLLGLMCVHLAQKAFELARDYAASRQQFGKPLASHQLVQQDLADIETAIVSSRLMCYYALDCIDHGLRANGTSAMAKRYATQACERAIHLAMQIHGAMGISEELGLEQMWRDARVFQVPDGMNGILALIQGREITQTAAFR</sequence>
<dbReference type="Gene3D" id="1.10.540.10">
    <property type="entry name" value="Acyl-CoA dehydrogenase/oxidase, N-terminal domain"/>
    <property type="match status" value="1"/>
</dbReference>
<feature type="domain" description="Acyl-CoA oxidase/dehydrogenase middle" evidence="6">
    <location>
        <begin position="122"/>
        <end position="216"/>
    </location>
</feature>
<dbReference type="Gene3D" id="1.20.140.10">
    <property type="entry name" value="Butyryl-CoA Dehydrogenase, subunit A, domain 3"/>
    <property type="match status" value="1"/>
</dbReference>
<accession>A0A158APG5</accession>
<evidence type="ECO:0000259" key="7">
    <source>
        <dbReference type="Pfam" id="PF02771"/>
    </source>
</evidence>
<evidence type="ECO:0000313" key="9">
    <source>
        <dbReference type="Proteomes" id="UP000054624"/>
    </source>
</evidence>
<dbReference type="Proteomes" id="UP000054624">
    <property type="component" value="Unassembled WGS sequence"/>
</dbReference>
<evidence type="ECO:0000256" key="3">
    <source>
        <dbReference type="ARBA" id="ARBA00022630"/>
    </source>
</evidence>
<dbReference type="InterPro" id="IPR037069">
    <property type="entry name" value="AcylCoA_DH/ox_N_sf"/>
</dbReference>
<dbReference type="Pfam" id="PF02771">
    <property type="entry name" value="Acyl-CoA_dh_N"/>
    <property type="match status" value="1"/>
</dbReference>
<dbReference type="GO" id="GO:0003995">
    <property type="term" value="F:acyl-CoA dehydrogenase activity"/>
    <property type="evidence" value="ECO:0007669"/>
    <property type="project" value="TreeGrafter"/>
</dbReference>
<comment type="similarity">
    <text evidence="2">Belongs to the acyl-CoA dehydrogenase family.</text>
</comment>
<evidence type="ECO:0000256" key="4">
    <source>
        <dbReference type="ARBA" id="ARBA00022827"/>
    </source>
</evidence>
<evidence type="ECO:0000313" key="8">
    <source>
        <dbReference type="EMBL" id="SAK59619.1"/>
    </source>
</evidence>
<evidence type="ECO:0000259" key="5">
    <source>
        <dbReference type="Pfam" id="PF00441"/>
    </source>
</evidence>
<dbReference type="SUPFAM" id="SSF56645">
    <property type="entry name" value="Acyl-CoA dehydrogenase NM domain-like"/>
    <property type="match status" value="1"/>
</dbReference>
<dbReference type="PANTHER" id="PTHR43884:SF40">
    <property type="entry name" value="ACYL-COA DEHYDROGENASE"/>
    <property type="match status" value="1"/>
</dbReference>
<feature type="domain" description="Acyl-CoA dehydrogenase/oxidase N-terminal" evidence="7">
    <location>
        <begin position="6"/>
        <end position="117"/>
    </location>
</feature>
<evidence type="ECO:0000256" key="1">
    <source>
        <dbReference type="ARBA" id="ARBA00001974"/>
    </source>
</evidence>
<dbReference type="InterPro" id="IPR006091">
    <property type="entry name" value="Acyl-CoA_Oxase/DH_mid-dom"/>
</dbReference>
<dbReference type="Pfam" id="PF00441">
    <property type="entry name" value="Acyl-CoA_dh_1"/>
    <property type="match status" value="1"/>
</dbReference>
<dbReference type="InterPro" id="IPR013786">
    <property type="entry name" value="AcylCoA_DH/ox_N"/>
</dbReference>
<organism evidence="8 9">
    <name type="scientific">Caballeronia temeraria</name>
    <dbReference type="NCBI Taxonomy" id="1777137"/>
    <lineage>
        <taxon>Bacteria</taxon>
        <taxon>Pseudomonadati</taxon>
        <taxon>Pseudomonadota</taxon>
        <taxon>Betaproteobacteria</taxon>
        <taxon>Burkholderiales</taxon>
        <taxon>Burkholderiaceae</taxon>
        <taxon>Caballeronia</taxon>
    </lineage>
</organism>
<dbReference type="InterPro" id="IPR009075">
    <property type="entry name" value="AcylCo_DH/oxidase_C"/>
</dbReference>
<protein>
    <submittedName>
        <fullName evidence="8">Acyl-CoA dehydrogenase</fullName>
    </submittedName>
</protein>
<dbReference type="PANTHER" id="PTHR43884">
    <property type="entry name" value="ACYL-COA DEHYDROGENASE"/>
    <property type="match status" value="1"/>
</dbReference>
<dbReference type="SUPFAM" id="SSF47203">
    <property type="entry name" value="Acyl-CoA dehydrogenase C-terminal domain-like"/>
    <property type="match status" value="1"/>
</dbReference>
<dbReference type="Pfam" id="PF02770">
    <property type="entry name" value="Acyl-CoA_dh_M"/>
    <property type="match status" value="1"/>
</dbReference>
<comment type="cofactor">
    <cofactor evidence="1">
        <name>FAD</name>
        <dbReference type="ChEBI" id="CHEBI:57692"/>
    </cofactor>
</comment>
<dbReference type="CDD" id="cd00567">
    <property type="entry name" value="ACAD"/>
    <property type="match status" value="1"/>
</dbReference>
<dbReference type="STRING" id="1777137.AWB76_02781"/>
<keyword evidence="9" id="KW-1185">Reference proteome</keyword>
<dbReference type="RefSeq" id="WP_061160621.1">
    <property type="nucleotide sequence ID" value="NZ_FCOI02000007.1"/>
</dbReference>
<keyword evidence="4" id="KW-0274">FAD</keyword>
<feature type="domain" description="Acyl-CoA dehydrogenase/oxidase C-terminal" evidence="5">
    <location>
        <begin position="239"/>
        <end position="376"/>
    </location>
</feature>
<name>A0A158APG5_9BURK</name>
<keyword evidence="3" id="KW-0285">Flavoprotein</keyword>
<reference evidence="9" key="1">
    <citation type="submission" date="2016-01" db="EMBL/GenBank/DDBJ databases">
        <authorList>
            <person name="Peeters Charlotte."/>
        </authorList>
    </citation>
    <scope>NUCLEOTIDE SEQUENCE [LARGE SCALE GENOMIC DNA]</scope>
</reference>
<proteinExistence type="inferred from homology"/>
<dbReference type="InterPro" id="IPR046373">
    <property type="entry name" value="Acyl-CoA_Oxase/DH_mid-dom_sf"/>
</dbReference>
<dbReference type="InterPro" id="IPR036250">
    <property type="entry name" value="AcylCo_DH-like_C"/>
</dbReference>
<evidence type="ECO:0000256" key="2">
    <source>
        <dbReference type="ARBA" id="ARBA00009347"/>
    </source>
</evidence>
<dbReference type="Gene3D" id="2.40.110.10">
    <property type="entry name" value="Butyryl-CoA Dehydrogenase, subunit A, domain 2"/>
    <property type="match status" value="1"/>
</dbReference>